<dbReference type="InterPro" id="IPR001227">
    <property type="entry name" value="Ac_transferase_dom_sf"/>
</dbReference>
<dbReference type="Pfam" id="PF00698">
    <property type="entry name" value="Acyl_transf_1"/>
    <property type="match status" value="1"/>
</dbReference>
<dbReference type="AlphaFoldDB" id="A0A8J9V398"/>
<dbReference type="EMBL" id="OV170224">
    <property type="protein sequence ID" value="CAH0724442.1"/>
    <property type="molecule type" value="Genomic_DNA"/>
</dbReference>
<dbReference type="PANTHER" id="PTHR47170:SF2">
    <property type="entry name" value="MALONYL-COA:ACP TRANSACYLASE (MAT) DOMAIN-CONTAINING PROTEIN"/>
    <property type="match status" value="1"/>
</dbReference>
<dbReference type="InterPro" id="IPR016035">
    <property type="entry name" value="Acyl_Trfase/lysoPLipase"/>
</dbReference>
<dbReference type="PANTHER" id="PTHR47170">
    <property type="entry name" value="MALONYL-COA ACP TRANSACYLASE, ACP-BINDING"/>
    <property type="match status" value="1"/>
</dbReference>
<dbReference type="GO" id="GO:0006633">
    <property type="term" value="P:fatty acid biosynthetic process"/>
    <property type="evidence" value="ECO:0007669"/>
    <property type="project" value="UniProtKB-UniPathway"/>
</dbReference>
<organism evidence="2 3">
    <name type="scientific">Brenthis ino</name>
    <name type="common">lesser marbled fritillary</name>
    <dbReference type="NCBI Taxonomy" id="405034"/>
    <lineage>
        <taxon>Eukaryota</taxon>
        <taxon>Metazoa</taxon>
        <taxon>Ecdysozoa</taxon>
        <taxon>Arthropoda</taxon>
        <taxon>Hexapoda</taxon>
        <taxon>Insecta</taxon>
        <taxon>Pterygota</taxon>
        <taxon>Neoptera</taxon>
        <taxon>Endopterygota</taxon>
        <taxon>Lepidoptera</taxon>
        <taxon>Glossata</taxon>
        <taxon>Ditrysia</taxon>
        <taxon>Papilionoidea</taxon>
        <taxon>Nymphalidae</taxon>
        <taxon>Heliconiinae</taxon>
        <taxon>Argynnini</taxon>
        <taxon>Brenthis</taxon>
    </lineage>
</organism>
<dbReference type="Gene3D" id="3.30.70.250">
    <property type="entry name" value="Malonyl-CoA ACP transacylase, ACP-binding"/>
    <property type="match status" value="1"/>
</dbReference>
<dbReference type="UniPathway" id="UPA00094"/>
<name>A0A8J9V398_9NEOP</name>
<reference evidence="2" key="1">
    <citation type="submission" date="2021-12" db="EMBL/GenBank/DDBJ databases">
        <authorList>
            <person name="Martin H S."/>
        </authorList>
    </citation>
    <scope>NUCLEOTIDE SEQUENCE</scope>
</reference>
<accession>A0A8J9V398</accession>
<evidence type="ECO:0000313" key="2">
    <source>
        <dbReference type="EMBL" id="CAH0724442.1"/>
    </source>
</evidence>
<dbReference type="InterPro" id="IPR052760">
    <property type="entry name" value="Mitochondrial_malonyltrans"/>
</dbReference>
<sequence>MHCLVRRLVFGIRCRYSICNAGSKADETLNINDSPLRRLIQDASTFGEVGAAVPAEGELQWATQPYTTDGKEETRSYIDPKETTVLLFPGQGSQRVGMGQRLLEVPAAKELYDLASSIVGWDVGRVCREGPAEELDRRCQTAVLVTSLGALELARDTRPAAVERVRAAAGFSLGEITALVFAGALQFEQALRLVELRAAAMAAAAAERRGGMLTVWLAPDAALPRLLAAARDHAAATGLPDPVCAVANYLFPGCKVLAGDEEALQFVERSGRAWGVRRSARVRVAGAFHCALMARAESAVRAALRQCAVGAPRVRVVSCVDARAVRDAAGARRRLARLTAAPVRWEQALHALYARPAGQPQPLTLALGPGAALRSTLKLVNARAWDTSLQIDV</sequence>
<gene>
    <name evidence="2" type="ORF">BINO364_LOCUS10151</name>
</gene>
<evidence type="ECO:0000313" key="3">
    <source>
        <dbReference type="Proteomes" id="UP000838878"/>
    </source>
</evidence>
<evidence type="ECO:0000259" key="1">
    <source>
        <dbReference type="SMART" id="SM00827"/>
    </source>
</evidence>
<dbReference type="SMART" id="SM00827">
    <property type="entry name" value="PKS_AT"/>
    <property type="match status" value="1"/>
</dbReference>
<dbReference type="InterPro" id="IPR016036">
    <property type="entry name" value="Malonyl_transacylase_ACP-bd"/>
</dbReference>
<feature type="non-terminal residue" evidence="2">
    <location>
        <position position="393"/>
    </location>
</feature>
<proteinExistence type="predicted"/>
<dbReference type="OrthoDB" id="541883at2759"/>
<feature type="domain" description="Malonyl-CoA:ACP transacylase (MAT)" evidence="1">
    <location>
        <begin position="87"/>
        <end position="393"/>
    </location>
</feature>
<dbReference type="SUPFAM" id="SSF55048">
    <property type="entry name" value="Probable ACP-binding domain of malonyl-CoA ACP transacylase"/>
    <property type="match status" value="1"/>
</dbReference>
<protein>
    <recommendedName>
        <fullName evidence="1">Malonyl-CoA:ACP transacylase (MAT) domain-containing protein</fullName>
    </recommendedName>
</protein>
<dbReference type="SUPFAM" id="SSF52151">
    <property type="entry name" value="FabD/lysophospholipase-like"/>
    <property type="match status" value="1"/>
</dbReference>
<dbReference type="GO" id="GO:0016740">
    <property type="term" value="F:transferase activity"/>
    <property type="evidence" value="ECO:0007669"/>
    <property type="project" value="InterPro"/>
</dbReference>
<dbReference type="Proteomes" id="UP000838878">
    <property type="component" value="Chromosome 4"/>
</dbReference>
<dbReference type="Gene3D" id="3.40.366.10">
    <property type="entry name" value="Malonyl-Coenzyme A Acyl Carrier Protein, domain 2"/>
    <property type="match status" value="1"/>
</dbReference>
<keyword evidence="3" id="KW-1185">Reference proteome</keyword>
<dbReference type="InterPro" id="IPR014043">
    <property type="entry name" value="Acyl_transferase_dom"/>
</dbReference>